<feature type="domain" description="B box-type" evidence="11">
    <location>
        <begin position="66"/>
        <end position="113"/>
    </location>
</feature>
<comment type="caution">
    <text evidence="13">The sequence shown here is derived from an EMBL/GenBank/DDBJ whole genome shotgun (WGS) entry which is preliminary data.</text>
</comment>
<dbReference type="CDD" id="cd19821">
    <property type="entry name" value="Bbox1_BBX-like"/>
    <property type="match status" value="2"/>
</dbReference>
<keyword evidence="14" id="KW-1185">Reference proteome</keyword>
<keyword evidence="4" id="KW-0677">Repeat</keyword>
<dbReference type="Proteomes" id="UP001386955">
    <property type="component" value="Unassembled WGS sequence"/>
</dbReference>
<evidence type="ECO:0000256" key="4">
    <source>
        <dbReference type="ARBA" id="ARBA00022737"/>
    </source>
</evidence>
<evidence type="ECO:0000256" key="8">
    <source>
        <dbReference type="PROSITE-ProRule" id="PRU00024"/>
    </source>
</evidence>
<keyword evidence="7 9" id="KW-0539">Nucleus</keyword>
<comment type="subcellular location">
    <subcellularLocation>
        <location evidence="1 9">Nucleus</location>
    </subcellularLocation>
</comment>
<dbReference type="InterPro" id="IPR049808">
    <property type="entry name" value="CONSTANS-like_Bbox1"/>
</dbReference>
<evidence type="ECO:0000313" key="13">
    <source>
        <dbReference type="EMBL" id="KAK7385492.1"/>
    </source>
</evidence>
<comment type="similarity">
    <text evidence="2">Belongs to the CONSTANS family.</text>
</comment>
<evidence type="ECO:0000256" key="1">
    <source>
        <dbReference type="ARBA" id="ARBA00004123"/>
    </source>
</evidence>
<evidence type="ECO:0000256" key="3">
    <source>
        <dbReference type="ARBA" id="ARBA00022723"/>
    </source>
</evidence>
<reference evidence="13 14" key="1">
    <citation type="submission" date="2024-01" db="EMBL/GenBank/DDBJ databases">
        <title>The genomes of 5 underutilized Papilionoideae crops provide insights into root nodulation and disease resistanc.</title>
        <authorList>
            <person name="Jiang F."/>
        </authorList>
    </citation>
    <scope>NUCLEOTIDE SEQUENCE [LARGE SCALE GENOMIC DNA]</scope>
    <source>
        <strain evidence="13">DUOXIRENSHENG_FW03</strain>
        <tissue evidence="13">Leaves</tissue>
    </source>
</reference>
<dbReference type="InterPro" id="IPR000315">
    <property type="entry name" value="Znf_B-box"/>
</dbReference>
<dbReference type="PROSITE" id="PS50119">
    <property type="entry name" value="ZF_BBOX"/>
    <property type="match status" value="2"/>
</dbReference>
<gene>
    <name evidence="13" type="ORF">VNO78_31214</name>
</gene>
<evidence type="ECO:0000256" key="10">
    <source>
        <dbReference type="SAM" id="MobiDB-lite"/>
    </source>
</evidence>
<dbReference type="PANTHER" id="PTHR31717:SF131">
    <property type="entry name" value="ZINC FINGER PROTEIN CONSTANS-LIKE 9"/>
    <property type="match status" value="1"/>
</dbReference>
<keyword evidence="6" id="KW-0862">Zinc</keyword>
<dbReference type="PROSITE" id="PS51017">
    <property type="entry name" value="CCT"/>
    <property type="match status" value="1"/>
</dbReference>
<feature type="domain" description="B box-type" evidence="11">
    <location>
        <begin position="109"/>
        <end position="156"/>
    </location>
</feature>
<proteinExistence type="inferred from homology"/>
<dbReference type="InterPro" id="IPR010402">
    <property type="entry name" value="CCT_domain"/>
</dbReference>
<evidence type="ECO:0000256" key="2">
    <source>
        <dbReference type="ARBA" id="ARBA00010024"/>
    </source>
</evidence>
<dbReference type="GO" id="GO:0005634">
    <property type="term" value="C:nucleus"/>
    <property type="evidence" value="ECO:0007669"/>
    <property type="project" value="UniProtKB-SubCell"/>
</dbReference>
<feature type="compositionally biased region" description="Low complexity" evidence="10">
    <location>
        <begin position="231"/>
        <end position="242"/>
    </location>
</feature>
<feature type="domain" description="CCT" evidence="12">
    <location>
        <begin position="422"/>
        <end position="464"/>
    </location>
</feature>
<dbReference type="PANTHER" id="PTHR31717">
    <property type="entry name" value="ZINC FINGER PROTEIN CONSTANS-LIKE 10"/>
    <property type="match status" value="1"/>
</dbReference>
<accession>A0AAN9RYE8</accession>
<name>A0AAN9RYE8_PSOTE</name>
<dbReference type="GO" id="GO:0006355">
    <property type="term" value="P:regulation of DNA-templated transcription"/>
    <property type="evidence" value="ECO:0007669"/>
    <property type="project" value="UniProtKB-ARBA"/>
</dbReference>
<dbReference type="Pfam" id="PF06203">
    <property type="entry name" value="CCT"/>
    <property type="match status" value="1"/>
</dbReference>
<evidence type="ECO:0000256" key="5">
    <source>
        <dbReference type="ARBA" id="ARBA00022771"/>
    </source>
</evidence>
<evidence type="ECO:0000313" key="14">
    <source>
        <dbReference type="Proteomes" id="UP001386955"/>
    </source>
</evidence>
<protein>
    <submittedName>
        <fullName evidence="13">Uncharacterized protein</fullName>
    </submittedName>
</protein>
<evidence type="ECO:0000256" key="9">
    <source>
        <dbReference type="PROSITE-ProRule" id="PRU00357"/>
    </source>
</evidence>
<keyword evidence="5 8" id="KW-0863">Zinc-finger</keyword>
<dbReference type="EMBL" id="JAYMYS010000008">
    <property type="protein sequence ID" value="KAK7385492.1"/>
    <property type="molecule type" value="Genomic_DNA"/>
</dbReference>
<evidence type="ECO:0000259" key="11">
    <source>
        <dbReference type="PROSITE" id="PS50119"/>
    </source>
</evidence>
<organism evidence="13 14">
    <name type="scientific">Psophocarpus tetragonolobus</name>
    <name type="common">Winged bean</name>
    <name type="synonym">Dolichos tetragonolobus</name>
    <dbReference type="NCBI Taxonomy" id="3891"/>
    <lineage>
        <taxon>Eukaryota</taxon>
        <taxon>Viridiplantae</taxon>
        <taxon>Streptophyta</taxon>
        <taxon>Embryophyta</taxon>
        <taxon>Tracheophyta</taxon>
        <taxon>Spermatophyta</taxon>
        <taxon>Magnoliopsida</taxon>
        <taxon>eudicotyledons</taxon>
        <taxon>Gunneridae</taxon>
        <taxon>Pentapetalae</taxon>
        <taxon>rosids</taxon>
        <taxon>fabids</taxon>
        <taxon>Fabales</taxon>
        <taxon>Fabaceae</taxon>
        <taxon>Papilionoideae</taxon>
        <taxon>50 kb inversion clade</taxon>
        <taxon>NPAAA clade</taxon>
        <taxon>indigoferoid/millettioid clade</taxon>
        <taxon>Phaseoleae</taxon>
        <taxon>Psophocarpus</taxon>
    </lineage>
</organism>
<feature type="region of interest" description="Disordered" evidence="10">
    <location>
        <begin position="224"/>
        <end position="244"/>
    </location>
</feature>
<dbReference type="GO" id="GO:0008270">
    <property type="term" value="F:zinc ion binding"/>
    <property type="evidence" value="ECO:0007669"/>
    <property type="project" value="UniProtKB-KW"/>
</dbReference>
<sequence length="479" mass="52631">MKTLKIHVFSGVKTFLGDSDKEKLRILIHSSATAEFAELNCSFLHHIVQPLELLLKFRSKRRGDLKMGYLCDFCGDQRSLVYCRSDAACLCLSCDRNVHSANALSRRHSRTLVCERCNSQPAFVRCVEEKISLCQNCDWLGHGTSPSSSTHKRQTINCFSGCPSAAEFSSIWSFFLDIPSMGEACEQELGLMSINENSNKSAWVPPEGQNMSGSAQVAELPSKGKSWAGTSSIPESSSEPCILDQPPRPANESMPKLYCPGKKVSGVCEDDDLYDDFIMDEVDLELENYEELFGMALSHSEELFENGGIDSLFETKDMSASAGDSQCQGAVAAEGSFAGLVNAIQPVCSKAASADSILSTKTEPIACLTAKQSQSNISFSGITVTKDSAGDYQDCGASSMLLMGEPPWCPPCPESSLHSANRSNAVMRYKEKKKTRKFEKKVRYASRKARADVRRRVKGRFVKAGDVYDYDPLNQTRSC</sequence>
<dbReference type="SMART" id="SM00336">
    <property type="entry name" value="BBOX"/>
    <property type="match status" value="2"/>
</dbReference>
<evidence type="ECO:0000259" key="12">
    <source>
        <dbReference type="PROSITE" id="PS51017"/>
    </source>
</evidence>
<keyword evidence="3" id="KW-0479">Metal-binding</keyword>
<dbReference type="AlphaFoldDB" id="A0AAN9RYE8"/>
<evidence type="ECO:0000256" key="7">
    <source>
        <dbReference type="ARBA" id="ARBA00023242"/>
    </source>
</evidence>
<evidence type="ECO:0000256" key="6">
    <source>
        <dbReference type="ARBA" id="ARBA00022833"/>
    </source>
</evidence>